<evidence type="ECO:0000313" key="7">
    <source>
        <dbReference type="Proteomes" id="UP000659767"/>
    </source>
</evidence>
<proteinExistence type="predicted"/>
<evidence type="ECO:0000256" key="4">
    <source>
        <dbReference type="SAM" id="MobiDB-lite"/>
    </source>
</evidence>
<dbReference type="EMBL" id="BMSZ01000028">
    <property type="protein sequence ID" value="GGS81287.1"/>
    <property type="molecule type" value="Genomic_DNA"/>
</dbReference>
<protein>
    <recommendedName>
        <fullName evidence="5">O-methyltransferase C-terminal domain-containing protein</fullName>
    </recommendedName>
</protein>
<dbReference type="Proteomes" id="UP000659767">
    <property type="component" value="Unassembled WGS sequence"/>
</dbReference>
<dbReference type="InterPro" id="IPR001077">
    <property type="entry name" value="COMT_C"/>
</dbReference>
<reference evidence="7" key="1">
    <citation type="journal article" date="2019" name="Int. J. Syst. Evol. Microbiol.">
        <title>The Global Catalogue of Microorganisms (GCM) 10K type strain sequencing project: providing services to taxonomists for standard genome sequencing and annotation.</title>
        <authorList>
            <consortium name="The Broad Institute Genomics Platform"/>
            <consortium name="The Broad Institute Genome Sequencing Center for Infectious Disease"/>
            <person name="Wu L."/>
            <person name="Ma J."/>
        </authorList>
    </citation>
    <scope>NUCLEOTIDE SEQUENCE [LARGE SCALE GENOMIC DNA]</scope>
    <source>
        <strain evidence="7">JCM 4350</strain>
    </source>
</reference>
<dbReference type="PROSITE" id="PS51683">
    <property type="entry name" value="SAM_OMT_II"/>
    <property type="match status" value="1"/>
</dbReference>
<evidence type="ECO:0000313" key="6">
    <source>
        <dbReference type="EMBL" id="GGS81287.1"/>
    </source>
</evidence>
<comment type="caution">
    <text evidence="6">The sequence shown here is derived from an EMBL/GenBank/DDBJ whole genome shotgun (WGS) entry which is preliminary data.</text>
</comment>
<sequence length="135" mass="14477">MLRGWNLLDESVRTGRTTFDMVFGTDFFGHLKEHPELSAAFNEAMTQGTRLTAATVPHHDDFGRFGTLVDIGGGDGTLPASVCGSTRSSGVFCSTRPRGSHRRRGGWPTRARAGASPWRPATSSPRPGPTATCIC</sequence>
<gene>
    <name evidence="6" type="ORF">GCM10010253_64990</name>
</gene>
<dbReference type="SUPFAM" id="SSF53335">
    <property type="entry name" value="S-adenosyl-L-methionine-dependent methyltransferases"/>
    <property type="match status" value="1"/>
</dbReference>
<keyword evidence="7" id="KW-1185">Reference proteome</keyword>
<organism evidence="6 7">
    <name type="scientific">Streptomyces badius</name>
    <dbReference type="NCBI Taxonomy" id="1941"/>
    <lineage>
        <taxon>Bacteria</taxon>
        <taxon>Bacillati</taxon>
        <taxon>Actinomycetota</taxon>
        <taxon>Actinomycetes</taxon>
        <taxon>Kitasatosporales</taxon>
        <taxon>Streptomycetaceae</taxon>
        <taxon>Streptomyces</taxon>
    </lineage>
</organism>
<keyword evidence="3" id="KW-0949">S-adenosyl-L-methionine</keyword>
<evidence type="ECO:0000256" key="2">
    <source>
        <dbReference type="ARBA" id="ARBA00022679"/>
    </source>
</evidence>
<feature type="region of interest" description="Disordered" evidence="4">
    <location>
        <begin position="93"/>
        <end position="135"/>
    </location>
</feature>
<dbReference type="InterPro" id="IPR029063">
    <property type="entry name" value="SAM-dependent_MTases_sf"/>
</dbReference>
<evidence type="ECO:0000256" key="1">
    <source>
        <dbReference type="ARBA" id="ARBA00022603"/>
    </source>
</evidence>
<dbReference type="Gene3D" id="1.10.287.1350">
    <property type="match status" value="1"/>
</dbReference>
<dbReference type="InterPro" id="IPR016461">
    <property type="entry name" value="COMT-like"/>
</dbReference>
<accession>A0ABQ2TNS2</accession>
<keyword evidence="2" id="KW-0808">Transferase</keyword>
<evidence type="ECO:0000256" key="3">
    <source>
        <dbReference type="ARBA" id="ARBA00022691"/>
    </source>
</evidence>
<evidence type="ECO:0000259" key="5">
    <source>
        <dbReference type="Pfam" id="PF00891"/>
    </source>
</evidence>
<dbReference type="Pfam" id="PF00891">
    <property type="entry name" value="Methyltransf_2"/>
    <property type="match status" value="1"/>
</dbReference>
<name>A0ABQ2TNS2_STRBA</name>
<dbReference type="Gene3D" id="3.40.50.150">
    <property type="entry name" value="Vaccinia Virus protein VP39"/>
    <property type="match status" value="1"/>
</dbReference>
<feature type="domain" description="O-methyltransferase C-terminal" evidence="5">
    <location>
        <begin position="5"/>
        <end position="81"/>
    </location>
</feature>
<keyword evidence="1" id="KW-0489">Methyltransferase</keyword>